<reference evidence="2" key="2">
    <citation type="submission" date="2017-12" db="EMBL/GenBank/DDBJ databases">
        <title>Genome sequence of the Bar-tailed Godwit (Limosa lapponica baueri).</title>
        <authorList>
            <person name="Lima N.C.B."/>
            <person name="Parody-Merino A.M."/>
            <person name="Battley P.F."/>
            <person name="Fidler A.E."/>
            <person name="Prosdocimi F."/>
        </authorList>
    </citation>
    <scope>NUCLEOTIDE SEQUENCE [LARGE SCALE GENOMIC DNA]</scope>
</reference>
<dbReference type="AlphaFoldDB" id="A0A2I0U4Q3"/>
<keyword evidence="2" id="KW-1185">Reference proteome</keyword>
<name>A0A2I0U4Q3_LIMLA</name>
<evidence type="ECO:0000313" key="1">
    <source>
        <dbReference type="EMBL" id="PKU41037.1"/>
    </source>
</evidence>
<evidence type="ECO:0000313" key="2">
    <source>
        <dbReference type="Proteomes" id="UP000233556"/>
    </source>
</evidence>
<sequence length="77" mass="8703">MKMQRISLLSSGEGLKIQHSTYILHPSSKNTTQQKNFLPASLNGYTNDVNTYRTIADRELISTKYTGACVDREIPKK</sequence>
<reference evidence="2" key="1">
    <citation type="submission" date="2017-11" db="EMBL/GenBank/DDBJ databases">
        <authorList>
            <person name="Lima N.C."/>
            <person name="Parody-Merino A.M."/>
            <person name="Battley P.F."/>
            <person name="Fidler A.E."/>
            <person name="Prosdocimi F."/>
        </authorList>
    </citation>
    <scope>NUCLEOTIDE SEQUENCE [LARGE SCALE GENOMIC DNA]</scope>
</reference>
<dbReference type="EMBL" id="KZ506173">
    <property type="protein sequence ID" value="PKU41037.1"/>
    <property type="molecule type" value="Genomic_DNA"/>
</dbReference>
<gene>
    <name evidence="1" type="ORF">llap_8664</name>
</gene>
<organism evidence="1 2">
    <name type="scientific">Limosa lapponica baueri</name>
    <dbReference type="NCBI Taxonomy" id="1758121"/>
    <lineage>
        <taxon>Eukaryota</taxon>
        <taxon>Metazoa</taxon>
        <taxon>Chordata</taxon>
        <taxon>Craniata</taxon>
        <taxon>Vertebrata</taxon>
        <taxon>Euteleostomi</taxon>
        <taxon>Archelosauria</taxon>
        <taxon>Archosauria</taxon>
        <taxon>Dinosauria</taxon>
        <taxon>Saurischia</taxon>
        <taxon>Theropoda</taxon>
        <taxon>Coelurosauria</taxon>
        <taxon>Aves</taxon>
        <taxon>Neognathae</taxon>
        <taxon>Neoaves</taxon>
        <taxon>Charadriiformes</taxon>
        <taxon>Scolopacidae</taxon>
        <taxon>Limosa</taxon>
    </lineage>
</organism>
<protein>
    <submittedName>
        <fullName evidence="1">Uncharacterized protein</fullName>
    </submittedName>
</protein>
<accession>A0A2I0U4Q3</accession>
<proteinExistence type="predicted"/>
<dbReference type="Proteomes" id="UP000233556">
    <property type="component" value="Unassembled WGS sequence"/>
</dbReference>